<evidence type="ECO:0000313" key="1">
    <source>
        <dbReference type="EMBL" id="MBX25520.1"/>
    </source>
</evidence>
<proteinExistence type="predicted"/>
<dbReference type="EMBL" id="GGEC01045036">
    <property type="protein sequence ID" value="MBX25520.1"/>
    <property type="molecule type" value="Transcribed_RNA"/>
</dbReference>
<accession>A0A2P2M5M6</accession>
<organism evidence="1">
    <name type="scientific">Rhizophora mucronata</name>
    <name type="common">Asiatic mangrove</name>
    <dbReference type="NCBI Taxonomy" id="61149"/>
    <lineage>
        <taxon>Eukaryota</taxon>
        <taxon>Viridiplantae</taxon>
        <taxon>Streptophyta</taxon>
        <taxon>Embryophyta</taxon>
        <taxon>Tracheophyta</taxon>
        <taxon>Spermatophyta</taxon>
        <taxon>Magnoliopsida</taxon>
        <taxon>eudicotyledons</taxon>
        <taxon>Gunneridae</taxon>
        <taxon>Pentapetalae</taxon>
        <taxon>rosids</taxon>
        <taxon>fabids</taxon>
        <taxon>Malpighiales</taxon>
        <taxon>Rhizophoraceae</taxon>
        <taxon>Rhizophora</taxon>
    </lineage>
</organism>
<sequence>MFSIKLEGLLGRSYRKSPCSVDREGDLIINSHNRLNYSGPACKILYNQHLLNRNEQAQHSFNTDTSGKKNM</sequence>
<name>A0A2P2M5M6_RHIMU</name>
<protein>
    <submittedName>
        <fullName evidence="1">Protein LIKE COV 2</fullName>
    </submittedName>
</protein>
<dbReference type="AlphaFoldDB" id="A0A2P2M5M6"/>
<reference evidence="1" key="1">
    <citation type="submission" date="2018-02" db="EMBL/GenBank/DDBJ databases">
        <title>Rhizophora mucronata_Transcriptome.</title>
        <authorList>
            <person name="Meera S.P."/>
            <person name="Sreeshan A."/>
            <person name="Augustine A."/>
        </authorList>
    </citation>
    <scope>NUCLEOTIDE SEQUENCE</scope>
    <source>
        <tissue evidence="1">Leaf</tissue>
    </source>
</reference>